<feature type="region of interest" description="Disordered" evidence="1">
    <location>
        <begin position="42"/>
        <end position="81"/>
    </location>
</feature>
<evidence type="ECO:0000259" key="2">
    <source>
        <dbReference type="PROSITE" id="PS51677"/>
    </source>
</evidence>
<dbReference type="CDD" id="cd10948">
    <property type="entry name" value="CE4_BsPdaA_like"/>
    <property type="match status" value="1"/>
</dbReference>
<evidence type="ECO:0000256" key="1">
    <source>
        <dbReference type="SAM" id="MobiDB-lite"/>
    </source>
</evidence>
<feature type="compositionally biased region" description="Basic and acidic residues" evidence="1">
    <location>
        <begin position="58"/>
        <end position="75"/>
    </location>
</feature>
<dbReference type="InterPro" id="IPR002509">
    <property type="entry name" value="NODB_dom"/>
</dbReference>
<gene>
    <name evidence="3" type="ORF">H1S01_04840</name>
</gene>
<dbReference type="RefSeq" id="WP_188038980.1">
    <property type="nucleotide sequence ID" value="NZ_JACVHF010000003.1"/>
</dbReference>
<reference evidence="3 4" key="1">
    <citation type="submission" date="2020-07" db="EMBL/GenBank/DDBJ databases">
        <title>Draft whole-genome sequence of Heliobacterium chlorum DSM 3682, type strain.</title>
        <authorList>
            <person name="Kyndt J.A."/>
            <person name="Meyer T.E."/>
            <person name="Imhoff J.F."/>
        </authorList>
    </citation>
    <scope>NUCLEOTIDE SEQUENCE [LARGE SCALE GENOMIC DNA]</scope>
    <source>
        <strain evidence="3 4">DSM 3682</strain>
    </source>
</reference>
<proteinExistence type="predicted"/>
<dbReference type="SUPFAM" id="SSF88713">
    <property type="entry name" value="Glycoside hydrolase/deacetylase"/>
    <property type="match status" value="1"/>
</dbReference>
<keyword evidence="4" id="KW-1185">Reference proteome</keyword>
<protein>
    <submittedName>
        <fullName evidence="3">Polysaccharide deacetylase family protein</fullName>
    </submittedName>
</protein>
<dbReference type="InterPro" id="IPR014235">
    <property type="entry name" value="Spore_PdaA"/>
</dbReference>
<dbReference type="InterPro" id="IPR011330">
    <property type="entry name" value="Glyco_hydro/deAcase_b/a-brl"/>
</dbReference>
<dbReference type="Pfam" id="PF01522">
    <property type="entry name" value="Polysacc_deac_1"/>
    <property type="match status" value="1"/>
</dbReference>
<sequence length="317" mass="35209">MKDKVLLTLAVVGLVGTFAAGMFSMEQTRAGEKVSLPTVQEEKQLSPALTASTASTEKPIDEKTTEKAASEEVAKKPANTSKATVVSTAAKDWWIPRHDTGVPPQWPRSMTEAIEPFEPFYRIQTQEKVLYLTFDEGYENGYTPKILATLSKEKVPAIFFVTGQFVKSNPELVKVINRLGFGIGNHTQNHPDMTSLSSAKQKEELDKLSSSVRQLTDRTLNYYRPPMGRYDSVSVATASDLGMRTVFWSIAYKDWEVDNQVGPQTALPKVLNQIHPGAVILLHAVSKDNAEMLSQFIQQCRDQGYIFKSLPGEPLPK</sequence>
<dbReference type="PANTHER" id="PTHR10587">
    <property type="entry name" value="GLYCOSYL TRANSFERASE-RELATED"/>
    <property type="match status" value="1"/>
</dbReference>
<dbReference type="Proteomes" id="UP000617402">
    <property type="component" value="Unassembled WGS sequence"/>
</dbReference>
<name>A0ABR7T1V4_HELCL</name>
<dbReference type="EMBL" id="JACVHF010000003">
    <property type="protein sequence ID" value="MBC9783834.1"/>
    <property type="molecule type" value="Genomic_DNA"/>
</dbReference>
<feature type="compositionally biased region" description="Polar residues" evidence="1">
    <location>
        <begin position="47"/>
        <end position="56"/>
    </location>
</feature>
<comment type="caution">
    <text evidence="3">The sequence shown here is derived from an EMBL/GenBank/DDBJ whole genome shotgun (WGS) entry which is preliminary data.</text>
</comment>
<organism evidence="3 4">
    <name type="scientific">Heliobacterium chlorum</name>
    <dbReference type="NCBI Taxonomy" id="2698"/>
    <lineage>
        <taxon>Bacteria</taxon>
        <taxon>Bacillati</taxon>
        <taxon>Bacillota</taxon>
        <taxon>Clostridia</taxon>
        <taxon>Eubacteriales</taxon>
        <taxon>Heliobacteriaceae</taxon>
        <taxon>Heliobacterium</taxon>
    </lineage>
</organism>
<dbReference type="PANTHER" id="PTHR10587:SF78">
    <property type="entry name" value="PEPTIDOGLYCAN-N-ACETYLMURAMIC ACID DEACETYLASE PDAA"/>
    <property type="match status" value="1"/>
</dbReference>
<accession>A0ABR7T1V4</accession>
<feature type="domain" description="NodB homology" evidence="2">
    <location>
        <begin position="128"/>
        <end position="308"/>
    </location>
</feature>
<dbReference type="PROSITE" id="PS51677">
    <property type="entry name" value="NODB"/>
    <property type="match status" value="1"/>
</dbReference>
<dbReference type="InterPro" id="IPR050248">
    <property type="entry name" value="Polysacc_deacetylase_ArnD"/>
</dbReference>
<evidence type="ECO:0000313" key="3">
    <source>
        <dbReference type="EMBL" id="MBC9783834.1"/>
    </source>
</evidence>
<dbReference type="Gene3D" id="3.20.20.370">
    <property type="entry name" value="Glycoside hydrolase/deacetylase"/>
    <property type="match status" value="1"/>
</dbReference>
<evidence type="ECO:0000313" key="4">
    <source>
        <dbReference type="Proteomes" id="UP000617402"/>
    </source>
</evidence>